<dbReference type="PANTHER" id="PTHR35901:SF1">
    <property type="entry name" value="EXONUCLEASE VAPC9"/>
    <property type="match status" value="1"/>
</dbReference>
<reference evidence="3" key="2">
    <citation type="submission" date="2022-06" db="EMBL/GenBank/DDBJ databases">
        <authorList>
            <person name="Park Y.-J."/>
        </authorList>
    </citation>
    <scope>NUCLEOTIDE SEQUENCE</scope>
    <source>
        <strain evidence="3">TY</strain>
    </source>
</reference>
<proteinExistence type="predicted"/>
<feature type="domain" description="PIN" evidence="2">
    <location>
        <begin position="2"/>
        <end position="119"/>
    </location>
</feature>
<dbReference type="PANTHER" id="PTHR35901">
    <property type="entry name" value="RIBONUCLEASE VAPC3"/>
    <property type="match status" value="1"/>
</dbReference>
<dbReference type="InterPro" id="IPR051619">
    <property type="entry name" value="TypeII_TA_RNase_PINc/VapC"/>
</dbReference>
<dbReference type="EMBL" id="CP099582">
    <property type="protein sequence ID" value="USS41064.1"/>
    <property type="molecule type" value="Genomic_DNA"/>
</dbReference>
<dbReference type="AlphaFoldDB" id="A0A9E7SP47"/>
<gene>
    <name evidence="3" type="ORF">NF865_02275</name>
</gene>
<dbReference type="CDD" id="cd09873">
    <property type="entry name" value="PIN_Pae0151-like"/>
    <property type="match status" value="1"/>
</dbReference>
<keyword evidence="1" id="KW-0460">Magnesium</keyword>
<name>A0A9E7SP47_THEAG</name>
<evidence type="ECO:0000256" key="1">
    <source>
        <dbReference type="ARBA" id="ARBA00022842"/>
    </source>
</evidence>
<sequence>MIVVDTSVFIDLFFEYDRKRTKLADALFKTIEEKEVPIFEPRLFKIELIGQLVRRTKKDRASIIAEEVFNDVNFVEDSEIYELAFLIAFETGCRAIDSFYIATAKVRDAILVSNDKVQVESAKKFGVNAFYLIEELKDIKKKLGE</sequence>
<dbReference type="RefSeq" id="WP_253305005.1">
    <property type="nucleotide sequence ID" value="NZ_CP099582.1"/>
</dbReference>
<dbReference type="Proteomes" id="UP001055732">
    <property type="component" value="Chromosome"/>
</dbReference>
<dbReference type="KEGG" id="tagg:NF865_02275"/>
<dbReference type="SUPFAM" id="SSF88723">
    <property type="entry name" value="PIN domain-like"/>
    <property type="match status" value="1"/>
</dbReference>
<protein>
    <submittedName>
        <fullName evidence="3">Type II toxin-antitoxin system VapC family toxin</fullName>
    </submittedName>
</protein>
<evidence type="ECO:0000313" key="3">
    <source>
        <dbReference type="EMBL" id="USS41064.1"/>
    </source>
</evidence>
<dbReference type="Pfam" id="PF01850">
    <property type="entry name" value="PIN"/>
    <property type="match status" value="1"/>
</dbReference>
<accession>A0A9E7SP47</accession>
<reference evidence="3" key="1">
    <citation type="journal article" date="1998" name="Int. J. Syst. Bacteriol. 48 Pt">
        <title>Thermococcus guaymasensis sp. nov. and Thermococcus aggregans sp. nov., two novel thermophilic archaea isolated from the Guaymas Basin hydrothermal vent site.</title>
        <authorList>
            <person name="Canganella F."/>
            <person name="Jones W.J."/>
            <person name="Gambacorta A."/>
            <person name="Antranikian G."/>
        </authorList>
    </citation>
    <scope>NUCLEOTIDE SEQUENCE</scope>
    <source>
        <strain evidence="3">TY</strain>
    </source>
</reference>
<organism evidence="3 4">
    <name type="scientific">Thermococcus aggregans</name>
    <dbReference type="NCBI Taxonomy" id="110163"/>
    <lineage>
        <taxon>Archaea</taxon>
        <taxon>Methanobacteriati</taxon>
        <taxon>Methanobacteriota</taxon>
        <taxon>Thermococci</taxon>
        <taxon>Thermococcales</taxon>
        <taxon>Thermococcaceae</taxon>
        <taxon>Thermococcus</taxon>
    </lineage>
</organism>
<evidence type="ECO:0000313" key="4">
    <source>
        <dbReference type="Proteomes" id="UP001055732"/>
    </source>
</evidence>
<evidence type="ECO:0000259" key="2">
    <source>
        <dbReference type="Pfam" id="PF01850"/>
    </source>
</evidence>
<keyword evidence="4" id="KW-1185">Reference proteome</keyword>
<dbReference type="InterPro" id="IPR029060">
    <property type="entry name" value="PIN-like_dom_sf"/>
</dbReference>
<dbReference type="Gene3D" id="3.40.50.1010">
    <property type="entry name" value="5'-nuclease"/>
    <property type="match status" value="1"/>
</dbReference>
<dbReference type="InterPro" id="IPR044153">
    <property type="entry name" value="PIN_Pae0151-like"/>
</dbReference>
<dbReference type="InterPro" id="IPR002716">
    <property type="entry name" value="PIN_dom"/>
</dbReference>